<keyword evidence="11" id="KW-1185">Reference proteome</keyword>
<feature type="transmembrane region" description="Helical" evidence="8">
    <location>
        <begin position="169"/>
        <end position="202"/>
    </location>
</feature>
<dbReference type="InterPro" id="IPR050297">
    <property type="entry name" value="LipidA_mod_glycosyltrf_83"/>
</dbReference>
<evidence type="ECO:0000313" key="11">
    <source>
        <dbReference type="Proteomes" id="UP000076574"/>
    </source>
</evidence>
<evidence type="ECO:0000256" key="4">
    <source>
        <dbReference type="ARBA" id="ARBA00022679"/>
    </source>
</evidence>
<protein>
    <recommendedName>
        <fullName evidence="9">Glycosyltransferase RgtA/B/C/D-like domain-containing protein</fullName>
    </recommendedName>
</protein>
<gene>
    <name evidence="10" type="ORF">A4A58_09805</name>
</gene>
<sequence length="533" mass="59051">MAARSAVAPARWRRPFLTFLDGIEKGWTIPVLIVGFAGIWLLFLVIAYQSGDLHADALETWTLGRQFAWGNPKHPPLMGWVARLWTLVFPLTDWSFQLLSMTNAAVSLWAVDLIARRFVRGDSRAVILLLLMLLPAYQFHAQRFNANTVLLAIWPLATYCFLRSYETRAVGWAAAAGVLAALAMLGKYYSIFLIGSFALAAIVHPQRAVYFRSWAPWVSTLVGLIALGPHIHWLVKTGAAPFTYAMQVHGGIDFGQSLIEASMFLLGLAATLALPAIVWVLSAELRLKYFSADFRAMGPGLLLLFWVFIGTVLLPVVTTVTLGTDMPSLWALQGLFLPAVLIVCGARFTLERLYVVNMVVFVAGIAIIAAVVAAPIHAIYRNSINPNERTYYRLAAQELTDRWRQMAGRPMPRISGDDGLAFATAFYSLDHPVYSRPFRYQYSWGMPRATTLQKGWAAMCFATDSDCLMWMGKVAMLEPRHVRFDFEVQPRLWGQAGIPATISALMVLPYAAGATAPGPLSASVEDFSSSHRQ</sequence>
<dbReference type="AlphaFoldDB" id="A0A163YTB8"/>
<dbReference type="GO" id="GO:0005886">
    <property type="term" value="C:plasma membrane"/>
    <property type="evidence" value="ECO:0007669"/>
    <property type="project" value="UniProtKB-SubCell"/>
</dbReference>
<feature type="transmembrane region" description="Helical" evidence="8">
    <location>
        <begin position="123"/>
        <end position="140"/>
    </location>
</feature>
<comment type="subcellular location">
    <subcellularLocation>
        <location evidence="1">Cell membrane</location>
        <topology evidence="1">Multi-pass membrane protein</topology>
    </subcellularLocation>
</comment>
<evidence type="ECO:0000256" key="8">
    <source>
        <dbReference type="SAM" id="Phobius"/>
    </source>
</evidence>
<name>A0A163YTB8_9BRAD</name>
<keyword evidence="2" id="KW-1003">Cell membrane</keyword>
<dbReference type="InterPro" id="IPR038731">
    <property type="entry name" value="RgtA/B/C-like"/>
</dbReference>
<feature type="transmembrane region" description="Helical" evidence="8">
    <location>
        <begin position="263"/>
        <end position="281"/>
    </location>
</feature>
<feature type="transmembrane region" description="Helical" evidence="8">
    <location>
        <begin position="214"/>
        <end position="235"/>
    </location>
</feature>
<keyword evidence="3" id="KW-0328">Glycosyltransferase</keyword>
<evidence type="ECO:0000256" key="1">
    <source>
        <dbReference type="ARBA" id="ARBA00004651"/>
    </source>
</evidence>
<feature type="transmembrane region" description="Helical" evidence="8">
    <location>
        <begin position="354"/>
        <end position="380"/>
    </location>
</feature>
<organism evidence="10 11">
    <name type="scientific">Tardiphaga robiniae</name>
    <dbReference type="NCBI Taxonomy" id="943830"/>
    <lineage>
        <taxon>Bacteria</taxon>
        <taxon>Pseudomonadati</taxon>
        <taxon>Pseudomonadota</taxon>
        <taxon>Alphaproteobacteria</taxon>
        <taxon>Hyphomicrobiales</taxon>
        <taxon>Nitrobacteraceae</taxon>
        <taxon>Tardiphaga</taxon>
    </lineage>
</organism>
<evidence type="ECO:0000313" key="10">
    <source>
        <dbReference type="EMBL" id="KZD22545.1"/>
    </source>
</evidence>
<feature type="transmembrane region" description="Helical" evidence="8">
    <location>
        <begin position="329"/>
        <end position="348"/>
    </location>
</feature>
<evidence type="ECO:0000256" key="3">
    <source>
        <dbReference type="ARBA" id="ARBA00022676"/>
    </source>
</evidence>
<dbReference type="PANTHER" id="PTHR33908:SF9">
    <property type="entry name" value="BLL5595 PROTEIN"/>
    <property type="match status" value="1"/>
</dbReference>
<dbReference type="Pfam" id="PF13231">
    <property type="entry name" value="PMT_2"/>
    <property type="match status" value="1"/>
</dbReference>
<keyword evidence="4" id="KW-0808">Transferase</keyword>
<dbReference type="STRING" id="943830.A4A58_09805"/>
<keyword evidence="6 8" id="KW-1133">Transmembrane helix</keyword>
<feature type="transmembrane region" description="Helical" evidence="8">
    <location>
        <begin position="301"/>
        <end position="322"/>
    </location>
</feature>
<keyword evidence="7 8" id="KW-0472">Membrane</keyword>
<dbReference type="OrthoDB" id="7830024at2"/>
<evidence type="ECO:0000256" key="7">
    <source>
        <dbReference type="ARBA" id="ARBA00023136"/>
    </source>
</evidence>
<dbReference type="GO" id="GO:0009103">
    <property type="term" value="P:lipopolysaccharide biosynthetic process"/>
    <property type="evidence" value="ECO:0007669"/>
    <property type="project" value="UniProtKB-ARBA"/>
</dbReference>
<reference evidence="10 11" key="1">
    <citation type="submission" date="2016-03" db="EMBL/GenBank/DDBJ databases">
        <title>Microsymbionts genomes from the relict species Vavilovia formosa (Stev.) Fed.</title>
        <authorList>
            <person name="Kopat V."/>
            <person name="Chirak E."/>
            <person name="Kimeklis A."/>
            <person name="Andronov E."/>
        </authorList>
    </citation>
    <scope>NUCLEOTIDE SEQUENCE [LARGE SCALE GENOMIC DNA]</scope>
    <source>
        <strain evidence="10 11">Vaf07</strain>
    </source>
</reference>
<feature type="transmembrane region" description="Helical" evidence="8">
    <location>
        <begin position="27"/>
        <end position="48"/>
    </location>
</feature>
<proteinExistence type="predicted"/>
<dbReference type="EMBL" id="LVYV01000023">
    <property type="protein sequence ID" value="KZD22545.1"/>
    <property type="molecule type" value="Genomic_DNA"/>
</dbReference>
<evidence type="ECO:0000256" key="2">
    <source>
        <dbReference type="ARBA" id="ARBA00022475"/>
    </source>
</evidence>
<comment type="caution">
    <text evidence="10">The sequence shown here is derived from an EMBL/GenBank/DDBJ whole genome shotgun (WGS) entry which is preliminary data.</text>
</comment>
<dbReference type="Proteomes" id="UP000076574">
    <property type="component" value="Unassembled WGS sequence"/>
</dbReference>
<evidence type="ECO:0000259" key="9">
    <source>
        <dbReference type="Pfam" id="PF13231"/>
    </source>
</evidence>
<feature type="domain" description="Glycosyltransferase RgtA/B/C/D-like" evidence="9">
    <location>
        <begin position="73"/>
        <end position="233"/>
    </location>
</feature>
<dbReference type="GO" id="GO:0016763">
    <property type="term" value="F:pentosyltransferase activity"/>
    <property type="evidence" value="ECO:0007669"/>
    <property type="project" value="TreeGrafter"/>
</dbReference>
<accession>A0A163YTB8</accession>
<dbReference type="PANTHER" id="PTHR33908">
    <property type="entry name" value="MANNOSYLTRANSFERASE YKCB-RELATED"/>
    <property type="match status" value="1"/>
</dbReference>
<evidence type="ECO:0000256" key="5">
    <source>
        <dbReference type="ARBA" id="ARBA00022692"/>
    </source>
</evidence>
<keyword evidence="5 8" id="KW-0812">Transmembrane</keyword>
<evidence type="ECO:0000256" key="6">
    <source>
        <dbReference type="ARBA" id="ARBA00022989"/>
    </source>
</evidence>